<name>A0A1H2VWC8_9FLAO</name>
<accession>A0A1H2VWC8</accession>
<organism evidence="3 4">
    <name type="scientific">Flagellimonas zhangzhouensis</name>
    <dbReference type="NCBI Taxonomy" id="1073328"/>
    <lineage>
        <taxon>Bacteria</taxon>
        <taxon>Pseudomonadati</taxon>
        <taxon>Bacteroidota</taxon>
        <taxon>Flavobacteriia</taxon>
        <taxon>Flavobacteriales</taxon>
        <taxon>Flavobacteriaceae</taxon>
        <taxon>Flagellimonas</taxon>
    </lineage>
</organism>
<dbReference type="STRING" id="1073328.SAMN05216294_0035"/>
<dbReference type="EMBL" id="FNMY01000002">
    <property type="protein sequence ID" value="SDW72732.1"/>
    <property type="molecule type" value="Genomic_DNA"/>
</dbReference>
<protein>
    <submittedName>
        <fullName evidence="3">Arsenate reductase, glutaredoxin family</fullName>
    </submittedName>
</protein>
<evidence type="ECO:0000313" key="4">
    <source>
        <dbReference type="Proteomes" id="UP000199592"/>
    </source>
</evidence>
<dbReference type="PROSITE" id="PS51353">
    <property type="entry name" value="ARSC"/>
    <property type="match status" value="1"/>
</dbReference>
<dbReference type="AlphaFoldDB" id="A0A1H2VWC8"/>
<dbReference type="Proteomes" id="UP000199592">
    <property type="component" value="Unassembled WGS sequence"/>
</dbReference>
<gene>
    <name evidence="3" type="ORF">SAMN04487892_2257</name>
</gene>
<sequence>MGIIATDEREISMYYNGESSFSEQALAILEATEFKIRAVDITKDKVTATQWAEIADRLGVTGKDLVNTEHPNFIQSYGEHTNIESEEDWLKILSQNPKVIQGPILLHGERAFQAKALGDLFVFLDQES</sequence>
<dbReference type="InterPro" id="IPR006660">
    <property type="entry name" value="Arsenate_reductase-like"/>
</dbReference>
<dbReference type="OrthoDB" id="1434620at2"/>
<dbReference type="InterPro" id="IPR036249">
    <property type="entry name" value="Thioredoxin-like_sf"/>
</dbReference>
<reference evidence="4" key="1">
    <citation type="submission" date="2016-10" db="EMBL/GenBank/DDBJ databases">
        <authorList>
            <person name="Varghese N."/>
            <person name="Submissions S."/>
        </authorList>
    </citation>
    <scope>NUCLEOTIDE SEQUENCE [LARGE SCALE GENOMIC DNA]</scope>
    <source>
        <strain evidence="4">DSM 25030</strain>
    </source>
</reference>
<dbReference type="Gene3D" id="3.40.30.10">
    <property type="entry name" value="Glutaredoxin"/>
    <property type="match status" value="1"/>
</dbReference>
<keyword evidence="4" id="KW-1185">Reference proteome</keyword>
<dbReference type="RefSeq" id="WP_090291489.1">
    <property type="nucleotide sequence ID" value="NZ_FNKI01000001.1"/>
</dbReference>
<proteinExistence type="inferred from homology"/>
<evidence type="ECO:0000256" key="2">
    <source>
        <dbReference type="PROSITE-ProRule" id="PRU01282"/>
    </source>
</evidence>
<evidence type="ECO:0000256" key="1">
    <source>
        <dbReference type="ARBA" id="ARBA00007198"/>
    </source>
</evidence>
<evidence type="ECO:0000313" key="3">
    <source>
        <dbReference type="EMBL" id="SDW72732.1"/>
    </source>
</evidence>
<comment type="similarity">
    <text evidence="1 2">Belongs to the ArsC family.</text>
</comment>
<dbReference type="SUPFAM" id="SSF52833">
    <property type="entry name" value="Thioredoxin-like"/>
    <property type="match status" value="1"/>
</dbReference>